<evidence type="ECO:0000256" key="1">
    <source>
        <dbReference type="ARBA" id="ARBA00001947"/>
    </source>
</evidence>
<evidence type="ECO:0000256" key="2">
    <source>
        <dbReference type="ARBA" id="ARBA00022723"/>
    </source>
</evidence>
<dbReference type="EMBL" id="BQXS01003815">
    <property type="protein sequence ID" value="GKT35499.1"/>
    <property type="molecule type" value="Genomic_DNA"/>
</dbReference>
<feature type="domain" description="Metallo-beta-lactamase" evidence="5">
    <location>
        <begin position="11"/>
        <end position="98"/>
    </location>
</feature>
<keyword evidence="3" id="KW-0378">Hydrolase</keyword>
<evidence type="ECO:0000259" key="5">
    <source>
        <dbReference type="Pfam" id="PF00753"/>
    </source>
</evidence>
<dbReference type="PANTHER" id="PTHR46233">
    <property type="entry name" value="HYDROXYACYLGLUTATHIONE HYDROLASE GLOC"/>
    <property type="match status" value="1"/>
</dbReference>
<dbReference type="CDD" id="cd06262">
    <property type="entry name" value="metallo-hydrolase-like_MBL-fold"/>
    <property type="match status" value="1"/>
</dbReference>
<accession>A0ABQ5KVL6</accession>
<comment type="caution">
    <text evidence="6">The sequence shown here is derived from an EMBL/GenBank/DDBJ whole genome shotgun (WGS) entry which is preliminary data.</text>
</comment>
<evidence type="ECO:0000256" key="4">
    <source>
        <dbReference type="ARBA" id="ARBA00022833"/>
    </source>
</evidence>
<sequence length="110" mass="11654">MIMLRLPLGIYAANCYILGCPETKKACVIDPGGEHTKILDALKLHDLTLEVIALTHGHMDHIGGLAELAKATGAQIAIHSGDVDMLEDPRINLSGSMGGGEISLKADRIL</sequence>
<keyword evidence="4" id="KW-0862">Zinc</keyword>
<gene>
    <name evidence="6" type="ORF">ADUPG1_002994</name>
</gene>
<dbReference type="SUPFAM" id="SSF56281">
    <property type="entry name" value="Metallo-hydrolase/oxidoreductase"/>
    <property type="match status" value="1"/>
</dbReference>
<dbReference type="PANTHER" id="PTHR46233:SF3">
    <property type="entry name" value="HYDROXYACYLGLUTATHIONE HYDROLASE GLOC"/>
    <property type="match status" value="1"/>
</dbReference>
<keyword evidence="7" id="KW-1185">Reference proteome</keyword>
<feature type="non-terminal residue" evidence="6">
    <location>
        <position position="110"/>
    </location>
</feature>
<proteinExistence type="predicted"/>
<comment type="cofactor">
    <cofactor evidence="1">
        <name>Zn(2+)</name>
        <dbReference type="ChEBI" id="CHEBI:29105"/>
    </cofactor>
</comment>
<reference evidence="6" key="1">
    <citation type="submission" date="2022-03" db="EMBL/GenBank/DDBJ databases">
        <title>Draft genome sequence of Aduncisulcus paluster, a free-living microaerophilic Fornicata.</title>
        <authorList>
            <person name="Yuyama I."/>
            <person name="Kume K."/>
            <person name="Tamura T."/>
            <person name="Inagaki Y."/>
            <person name="Hashimoto T."/>
        </authorList>
    </citation>
    <scope>NUCLEOTIDE SEQUENCE</scope>
    <source>
        <strain evidence="6">NY0171</strain>
    </source>
</reference>
<dbReference type="InterPro" id="IPR051453">
    <property type="entry name" value="MBL_Glyoxalase_II"/>
</dbReference>
<protein>
    <recommendedName>
        <fullName evidence="5">Metallo-beta-lactamase domain-containing protein</fullName>
    </recommendedName>
</protein>
<organism evidence="6 7">
    <name type="scientific">Aduncisulcus paluster</name>
    <dbReference type="NCBI Taxonomy" id="2918883"/>
    <lineage>
        <taxon>Eukaryota</taxon>
        <taxon>Metamonada</taxon>
        <taxon>Carpediemonas-like organisms</taxon>
        <taxon>Aduncisulcus</taxon>
    </lineage>
</organism>
<name>A0ABQ5KVL6_9EUKA</name>
<dbReference type="Proteomes" id="UP001057375">
    <property type="component" value="Unassembled WGS sequence"/>
</dbReference>
<evidence type="ECO:0000313" key="7">
    <source>
        <dbReference type="Proteomes" id="UP001057375"/>
    </source>
</evidence>
<evidence type="ECO:0000256" key="3">
    <source>
        <dbReference type="ARBA" id="ARBA00022801"/>
    </source>
</evidence>
<dbReference type="Gene3D" id="3.60.15.10">
    <property type="entry name" value="Ribonuclease Z/Hydroxyacylglutathione hydrolase-like"/>
    <property type="match status" value="1"/>
</dbReference>
<dbReference type="Pfam" id="PF00753">
    <property type="entry name" value="Lactamase_B"/>
    <property type="match status" value="1"/>
</dbReference>
<evidence type="ECO:0000313" key="6">
    <source>
        <dbReference type="EMBL" id="GKT35499.1"/>
    </source>
</evidence>
<keyword evidence="2" id="KW-0479">Metal-binding</keyword>
<dbReference type="InterPro" id="IPR001279">
    <property type="entry name" value="Metallo-B-lactamas"/>
</dbReference>
<dbReference type="InterPro" id="IPR036866">
    <property type="entry name" value="RibonucZ/Hydroxyglut_hydro"/>
</dbReference>